<feature type="domain" description="F5/8 type C" evidence="1">
    <location>
        <begin position="93"/>
        <end position="242"/>
    </location>
</feature>
<protein>
    <submittedName>
        <fullName evidence="2">Protein containing Coagulation factor 5/8 type</fullName>
    </submittedName>
</protein>
<accession>K1SPS7</accession>
<evidence type="ECO:0000313" key="2">
    <source>
        <dbReference type="EMBL" id="EKC62687.1"/>
    </source>
</evidence>
<reference evidence="2" key="1">
    <citation type="journal article" date="2013" name="Environ. Microbiol.">
        <title>Microbiota from the distal guts of lean and obese adolescents exhibit partial functional redundancy besides clear differences in community structure.</title>
        <authorList>
            <person name="Ferrer M."/>
            <person name="Ruiz A."/>
            <person name="Lanza F."/>
            <person name="Haange S.B."/>
            <person name="Oberbach A."/>
            <person name="Till H."/>
            <person name="Bargiela R."/>
            <person name="Campoy C."/>
            <person name="Segura M.T."/>
            <person name="Richter M."/>
            <person name="von Bergen M."/>
            <person name="Seifert J."/>
            <person name="Suarez A."/>
        </authorList>
    </citation>
    <scope>NUCLEOTIDE SEQUENCE</scope>
</reference>
<feature type="non-terminal residue" evidence="2">
    <location>
        <position position="1"/>
    </location>
</feature>
<comment type="caution">
    <text evidence="2">The sequence shown here is derived from an EMBL/GenBank/DDBJ whole genome shotgun (WGS) entry which is preliminary data.</text>
</comment>
<name>K1SPS7_9ZZZZ</name>
<proteinExistence type="predicted"/>
<dbReference type="InterPro" id="IPR008979">
    <property type="entry name" value="Galactose-bd-like_sf"/>
</dbReference>
<dbReference type="Pfam" id="PF00754">
    <property type="entry name" value="F5_F8_type_C"/>
    <property type="match status" value="1"/>
</dbReference>
<dbReference type="PROSITE" id="PS50022">
    <property type="entry name" value="FA58C_3"/>
    <property type="match status" value="1"/>
</dbReference>
<evidence type="ECO:0000259" key="1">
    <source>
        <dbReference type="PROSITE" id="PS50022"/>
    </source>
</evidence>
<dbReference type="InterPro" id="IPR000421">
    <property type="entry name" value="FA58C"/>
</dbReference>
<gene>
    <name evidence="2" type="ORF">LEA_11712</name>
</gene>
<organism evidence="2">
    <name type="scientific">human gut metagenome</name>
    <dbReference type="NCBI Taxonomy" id="408170"/>
    <lineage>
        <taxon>unclassified sequences</taxon>
        <taxon>metagenomes</taxon>
        <taxon>organismal metagenomes</taxon>
    </lineage>
</organism>
<dbReference type="Gene3D" id="2.60.120.260">
    <property type="entry name" value="Galactose-binding domain-like"/>
    <property type="match status" value="1"/>
</dbReference>
<dbReference type="AlphaFoldDB" id="K1SPS7"/>
<dbReference type="SUPFAM" id="SSF49785">
    <property type="entry name" value="Galactose-binding domain-like"/>
    <property type="match status" value="1"/>
</dbReference>
<feature type="non-terminal residue" evidence="2">
    <location>
        <position position="243"/>
    </location>
</feature>
<dbReference type="EMBL" id="AJWY01007907">
    <property type="protein sequence ID" value="EKC62687.1"/>
    <property type="molecule type" value="Genomic_DNA"/>
</dbReference>
<sequence>PVAFGFIMMPLERSYTQSELTRKARVQMPACMPVMAERDNNGYLQMSTGTPEATIFYSLDGNGYREYTAPFEFIDGGKVQTYAVSEKLGKSLVTTMELPIFVDHSAWKVVSSSSDSQGEEAQNAIDGDPSTYWHTRWHEPIPEFPHSIVVDMASLLVVDKFIYTARHSNDNGHVKDYELSFSKDGKNWESTVKGTFSNLTSAQTITLETPVTARHFKFVPLSEMHGRKWASAAELNVSILKKH</sequence>